<gene>
    <name evidence="1" type="ORF">NCTC13093_02254</name>
</gene>
<accession>A0A2X0VSV4</accession>
<protein>
    <recommendedName>
        <fullName evidence="3">MTH538 TIR-like domain (DUF1863)</fullName>
    </recommendedName>
</protein>
<dbReference type="EMBL" id="UAPV01000001">
    <property type="protein sequence ID" value="SPT70830.1"/>
    <property type="molecule type" value="Genomic_DNA"/>
</dbReference>
<sequence>MDINESKRVYISADYDEENGDRDVVDELHKWAEDKRYKVNYVDTAQVVSDSVSNDQDCRPCELKNEFNKQINISSIVIFIIGDKTRTRTAGNLCRRLNGGEHCDCTPYKQNSQGTSKCKYDKTSEPYDDIGNINEFSYLQHEFCQAKKRKKDIIIIYNSLNNQPSWLPAYMKEYESEAFPFWINKGESKNVGNYQRIKKALGYD</sequence>
<evidence type="ECO:0008006" key="3">
    <source>
        <dbReference type="Google" id="ProtNLM"/>
    </source>
</evidence>
<evidence type="ECO:0000313" key="1">
    <source>
        <dbReference type="EMBL" id="SPT70830.1"/>
    </source>
</evidence>
<name>A0A2X0VSV4_9GAMM</name>
<keyword evidence="2" id="KW-1185">Reference proteome</keyword>
<dbReference type="AlphaFoldDB" id="A0A2X0VSV4"/>
<dbReference type="Proteomes" id="UP000250086">
    <property type="component" value="Unassembled WGS sequence"/>
</dbReference>
<evidence type="ECO:0000313" key="2">
    <source>
        <dbReference type="Proteomes" id="UP000250086"/>
    </source>
</evidence>
<reference evidence="1 2" key="1">
    <citation type="submission" date="2018-06" db="EMBL/GenBank/DDBJ databases">
        <authorList>
            <consortium name="Pathogen Informatics"/>
            <person name="Doyle S."/>
        </authorList>
    </citation>
    <scope>NUCLEOTIDE SEQUENCE [LARGE SCALE GENOMIC DNA]</scope>
    <source>
        <strain evidence="1 2">NCTC13093</strain>
    </source>
</reference>
<dbReference type="RefSeq" id="WP_113744857.1">
    <property type="nucleotide sequence ID" value="NZ_UAPV01000001.1"/>
</dbReference>
<organism evidence="1 2">
    <name type="scientific">Anaerobiospirillum thomasii</name>
    <dbReference type="NCBI Taxonomy" id="179995"/>
    <lineage>
        <taxon>Bacteria</taxon>
        <taxon>Pseudomonadati</taxon>
        <taxon>Pseudomonadota</taxon>
        <taxon>Gammaproteobacteria</taxon>
        <taxon>Aeromonadales</taxon>
        <taxon>Succinivibrionaceae</taxon>
        <taxon>Anaerobiospirillum</taxon>
    </lineage>
</organism>
<proteinExistence type="predicted"/>